<feature type="transmembrane region" description="Helical" evidence="1">
    <location>
        <begin position="32"/>
        <end position="52"/>
    </location>
</feature>
<dbReference type="Proteomes" id="UP000199116">
    <property type="component" value="Unassembled WGS sequence"/>
</dbReference>
<evidence type="ECO:0000313" key="3">
    <source>
        <dbReference type="Proteomes" id="UP000199116"/>
    </source>
</evidence>
<dbReference type="RefSeq" id="WP_232228887.1">
    <property type="nucleotide sequence ID" value="NZ_FOOH01000013.1"/>
</dbReference>
<accession>A0A1I2MN65</accession>
<keyword evidence="1" id="KW-0472">Membrane</keyword>
<keyword evidence="1" id="KW-0812">Transmembrane</keyword>
<keyword evidence="1" id="KW-1133">Transmembrane helix</keyword>
<evidence type="ECO:0000313" key="2">
    <source>
        <dbReference type="EMBL" id="SFF90816.1"/>
    </source>
</evidence>
<proteinExistence type="predicted"/>
<dbReference type="EMBL" id="FOOH01000013">
    <property type="protein sequence ID" value="SFF90816.1"/>
    <property type="molecule type" value="Genomic_DNA"/>
</dbReference>
<evidence type="ECO:0000256" key="1">
    <source>
        <dbReference type="SAM" id="Phobius"/>
    </source>
</evidence>
<reference evidence="3" key="1">
    <citation type="submission" date="2016-10" db="EMBL/GenBank/DDBJ databases">
        <authorList>
            <person name="Varghese N."/>
            <person name="Submissions S."/>
        </authorList>
    </citation>
    <scope>NUCLEOTIDE SEQUENCE [LARGE SCALE GENOMIC DNA]</scope>
    <source>
        <strain evidence="3">DSM 23515</strain>
    </source>
</reference>
<sequence length="62" mass="7747">MSLPQQHLPKDRDATREEEWGFTIWEFIADNWLYLLGILIILAIFFYARYNWRRRQEKNQMN</sequence>
<protein>
    <submittedName>
        <fullName evidence="2">Uncharacterized protein</fullName>
    </submittedName>
</protein>
<dbReference type="AlphaFoldDB" id="A0A1I2MN65"/>
<keyword evidence="3" id="KW-1185">Reference proteome</keyword>
<name>A0A1I2MN65_9FLAO</name>
<gene>
    <name evidence="2" type="ORF">SAMN04488033_113102</name>
</gene>
<organism evidence="2 3">
    <name type="scientific">Salegentibacter agarivorans</name>
    <dbReference type="NCBI Taxonomy" id="345907"/>
    <lineage>
        <taxon>Bacteria</taxon>
        <taxon>Pseudomonadati</taxon>
        <taxon>Bacteroidota</taxon>
        <taxon>Flavobacteriia</taxon>
        <taxon>Flavobacteriales</taxon>
        <taxon>Flavobacteriaceae</taxon>
        <taxon>Salegentibacter</taxon>
    </lineage>
</organism>